<keyword evidence="7" id="KW-1185">Reference proteome</keyword>
<gene>
    <name evidence="6" type="ordered locus">Tbd_0668</name>
</gene>
<sequence>MSETIAARLLTLHDRLARAALDCARDPRAVTLLAVSKTYDHNAVRNIARLGHREFGENYLQEALDKQRALADLDLVWHFIGPIQRNKTRRVAENFSWAHCVDRLCIAERLSEQRPADAPPLNVCLEVNVSGEPSKGGVPADAAIALAKQVSALPRLRLRGLMAIPAPTRDRACQRAAFARVRRLFEALKAHGLPVDTLSMGMSGDFEAAIAEGATIVRIGTAIFGPRFYPELAAHR</sequence>
<feature type="modified residue" description="N6-(pyridoxal phosphate)lysine" evidence="2 3">
    <location>
        <position position="37"/>
    </location>
</feature>
<dbReference type="Pfam" id="PF01168">
    <property type="entry name" value="Ala_racemase_N"/>
    <property type="match status" value="1"/>
</dbReference>
<dbReference type="CDD" id="cd06824">
    <property type="entry name" value="PLPDE_III_Yggs_like"/>
    <property type="match status" value="1"/>
</dbReference>
<dbReference type="KEGG" id="tbd:Tbd_0668"/>
<dbReference type="PROSITE" id="PS01211">
    <property type="entry name" value="UPF0001"/>
    <property type="match status" value="1"/>
</dbReference>
<dbReference type="FunFam" id="3.20.20.10:FF:000018">
    <property type="entry name" value="Pyridoxal phosphate homeostasis protein"/>
    <property type="match status" value="1"/>
</dbReference>
<comment type="cofactor">
    <cofactor evidence="3">
        <name>pyridoxal 5'-phosphate</name>
        <dbReference type="ChEBI" id="CHEBI:597326"/>
    </cofactor>
</comment>
<dbReference type="InterPro" id="IPR011078">
    <property type="entry name" value="PyrdxlP_homeostasis"/>
</dbReference>
<evidence type="ECO:0000256" key="3">
    <source>
        <dbReference type="PIRSR" id="PIRSR004848-1"/>
    </source>
</evidence>
<dbReference type="PIRSF" id="PIRSF004848">
    <property type="entry name" value="YBL036c_PLPDEIII"/>
    <property type="match status" value="1"/>
</dbReference>
<dbReference type="Gene3D" id="3.20.20.10">
    <property type="entry name" value="Alanine racemase"/>
    <property type="match status" value="1"/>
</dbReference>
<dbReference type="eggNOG" id="COG0325">
    <property type="taxonomic scope" value="Bacteria"/>
</dbReference>
<dbReference type="HOGENOM" id="CLU_059988_0_1_4"/>
<dbReference type="OrthoDB" id="9804072at2"/>
<feature type="domain" description="Alanine racemase N-terminal" evidence="5">
    <location>
        <begin position="29"/>
        <end position="226"/>
    </location>
</feature>
<protein>
    <recommendedName>
        <fullName evidence="2">Pyridoxal phosphate homeostasis protein</fullName>
        <shortName evidence="2">PLP homeostasis protein</shortName>
    </recommendedName>
</protein>
<dbReference type="STRING" id="292415.Tbd_0668"/>
<proteinExistence type="inferred from homology"/>
<dbReference type="PANTHER" id="PTHR10146">
    <property type="entry name" value="PROLINE SYNTHETASE CO-TRANSCRIBED BACTERIAL HOMOLOG PROTEIN"/>
    <property type="match status" value="1"/>
</dbReference>
<dbReference type="HAMAP" id="MF_02087">
    <property type="entry name" value="PLP_homeostasis"/>
    <property type="match status" value="1"/>
</dbReference>
<organism evidence="6 7">
    <name type="scientific">Thiobacillus denitrificans (strain ATCC 25259 / T1)</name>
    <dbReference type="NCBI Taxonomy" id="292415"/>
    <lineage>
        <taxon>Bacteria</taxon>
        <taxon>Pseudomonadati</taxon>
        <taxon>Pseudomonadota</taxon>
        <taxon>Betaproteobacteria</taxon>
        <taxon>Nitrosomonadales</taxon>
        <taxon>Thiobacillaceae</taxon>
        <taxon>Thiobacillus</taxon>
    </lineage>
</organism>
<dbReference type="PANTHER" id="PTHR10146:SF14">
    <property type="entry name" value="PYRIDOXAL PHOSPHATE HOMEOSTASIS PROTEIN"/>
    <property type="match status" value="1"/>
</dbReference>
<evidence type="ECO:0000313" key="6">
    <source>
        <dbReference type="EMBL" id="AAZ96621.1"/>
    </source>
</evidence>
<dbReference type="Proteomes" id="UP000008291">
    <property type="component" value="Chromosome"/>
</dbReference>
<evidence type="ECO:0000256" key="4">
    <source>
        <dbReference type="RuleBase" id="RU004514"/>
    </source>
</evidence>
<evidence type="ECO:0000256" key="1">
    <source>
        <dbReference type="ARBA" id="ARBA00022898"/>
    </source>
</evidence>
<evidence type="ECO:0000313" key="7">
    <source>
        <dbReference type="Proteomes" id="UP000008291"/>
    </source>
</evidence>
<dbReference type="AlphaFoldDB" id="Q3SL00"/>
<dbReference type="NCBIfam" id="TIGR00044">
    <property type="entry name" value="YggS family pyridoxal phosphate-dependent enzyme"/>
    <property type="match status" value="1"/>
</dbReference>
<evidence type="ECO:0000256" key="2">
    <source>
        <dbReference type="HAMAP-Rule" id="MF_02087"/>
    </source>
</evidence>
<name>Q3SL00_THIDA</name>
<accession>Q3SL00</accession>
<dbReference type="InterPro" id="IPR029066">
    <property type="entry name" value="PLP-binding_barrel"/>
</dbReference>
<dbReference type="GO" id="GO:0030170">
    <property type="term" value="F:pyridoxal phosphate binding"/>
    <property type="evidence" value="ECO:0007669"/>
    <property type="project" value="UniProtKB-UniRule"/>
</dbReference>
<dbReference type="EMBL" id="CP000116">
    <property type="protein sequence ID" value="AAZ96621.1"/>
    <property type="molecule type" value="Genomic_DNA"/>
</dbReference>
<comment type="function">
    <text evidence="2">Pyridoxal 5'-phosphate (PLP)-binding protein, which is involved in PLP homeostasis.</text>
</comment>
<dbReference type="RefSeq" id="WP_011311180.1">
    <property type="nucleotide sequence ID" value="NC_007404.1"/>
</dbReference>
<dbReference type="SUPFAM" id="SSF51419">
    <property type="entry name" value="PLP-binding barrel"/>
    <property type="match status" value="1"/>
</dbReference>
<comment type="similarity">
    <text evidence="2 4">Belongs to the pyridoxal phosphate-binding protein YggS/PROSC family.</text>
</comment>
<keyword evidence="1 2" id="KW-0663">Pyridoxal phosphate</keyword>
<dbReference type="InterPro" id="IPR001608">
    <property type="entry name" value="Ala_racemase_N"/>
</dbReference>
<reference evidence="6 7" key="1">
    <citation type="journal article" date="2006" name="J. Bacteriol.">
        <title>The genome sequence of the obligately chemolithoautotrophic, facultatively anaerobic bacterium Thiobacillus denitrificans.</title>
        <authorList>
            <person name="Beller H.R."/>
            <person name="Chain P.S."/>
            <person name="Letain T.E."/>
            <person name="Chakicherla A."/>
            <person name="Larimer F.W."/>
            <person name="Richardson P.M."/>
            <person name="Coleman M.A."/>
            <person name="Wood A.P."/>
            <person name="Kelly D.P."/>
        </authorList>
    </citation>
    <scope>NUCLEOTIDE SEQUENCE [LARGE SCALE GENOMIC DNA]</scope>
    <source>
        <strain evidence="6 7">ATCC 25259</strain>
    </source>
</reference>
<evidence type="ECO:0000259" key="5">
    <source>
        <dbReference type="Pfam" id="PF01168"/>
    </source>
</evidence>